<dbReference type="EMBL" id="KI546151">
    <property type="protein sequence ID" value="EST42900.1"/>
    <property type="molecule type" value="Genomic_DNA"/>
</dbReference>
<proteinExistence type="predicted"/>
<gene>
    <name evidence="2" type="ORF">SS50377_17433</name>
</gene>
<dbReference type="VEuPathDB" id="GiardiaDB:SS50377_24004"/>
<keyword evidence="1" id="KW-0472">Membrane</keyword>
<evidence type="ECO:0000313" key="2">
    <source>
        <dbReference type="EMBL" id="EST42900.1"/>
    </source>
</evidence>
<keyword evidence="1" id="KW-1133">Transmembrane helix</keyword>
<dbReference type="AlphaFoldDB" id="V6LEG0"/>
<feature type="transmembrane region" description="Helical" evidence="1">
    <location>
        <begin position="52"/>
        <end position="71"/>
    </location>
</feature>
<sequence length="172" mass="19897">MPFREDAGARRRPTMEPSLAALLAQDRRLACLVFAVSLALALLGLLTLDFALVSLAGLVLQVGVVFFVGLGNCQYIKNQIFIYSLVLQDNNCFQYLFAFNRFLVFQFTFISIKMTDDISIQQHIKYNVENSNKHSSISYKIFLLNMLRLTRNRICINITKIYYYYINHTFIQ</sequence>
<protein>
    <submittedName>
        <fullName evidence="2">Transmembrane domain-containing protein</fullName>
    </submittedName>
</protein>
<reference evidence="2" key="1">
    <citation type="journal article" date="2014" name="PLoS Genet.">
        <title>The Genome of Spironucleus salmonicida Highlights a Fish Pathogen Adapted to Fluctuating Environments.</title>
        <authorList>
            <person name="Xu F."/>
            <person name="Jerlstrom-Hultqvist J."/>
            <person name="Einarsson E."/>
            <person name="Astvaldsson A."/>
            <person name="Svard S.G."/>
            <person name="Andersson J.O."/>
        </authorList>
    </citation>
    <scope>NUCLEOTIDE SEQUENCE</scope>
</reference>
<keyword evidence="1 2" id="KW-0812">Transmembrane</keyword>
<evidence type="ECO:0000256" key="1">
    <source>
        <dbReference type="SAM" id="Phobius"/>
    </source>
</evidence>
<feature type="transmembrane region" description="Helical" evidence="1">
    <location>
        <begin position="29"/>
        <end position="46"/>
    </location>
</feature>
<organism evidence="2">
    <name type="scientific">Spironucleus salmonicida</name>
    <dbReference type="NCBI Taxonomy" id="348837"/>
    <lineage>
        <taxon>Eukaryota</taxon>
        <taxon>Metamonada</taxon>
        <taxon>Diplomonadida</taxon>
        <taxon>Hexamitidae</taxon>
        <taxon>Hexamitinae</taxon>
        <taxon>Spironucleus</taxon>
    </lineage>
</organism>
<name>V6LEG0_9EUKA</name>
<accession>V6LEG0</accession>